<dbReference type="PROSITE" id="PS50048">
    <property type="entry name" value="ZN2_CY6_FUNGAL_2"/>
    <property type="match status" value="1"/>
</dbReference>
<sequence length="147" mass="16150">MSTISSPYTANFDSFLTSPPLMQDDPNCHPAITQSDVPKVSMKNHKPCANCQYSHVKCDISEPYSADRCKKCTNDGISSCPASGPRPKRVWKEEKPYSRPPPSKFDKQYDFGEGSSAGILAATVGGMRRTVGGLAREAWSGWHPIRL</sequence>
<dbReference type="AlphaFoldDB" id="A0A4Y7Q8T1"/>
<protein>
    <recommendedName>
        <fullName evidence="2">Zn(2)-C6 fungal-type domain-containing protein</fullName>
    </recommendedName>
</protein>
<dbReference type="OrthoDB" id="3267945at2759"/>
<dbReference type="EMBL" id="ML170171">
    <property type="protein sequence ID" value="TDL23279.1"/>
    <property type="molecule type" value="Genomic_DNA"/>
</dbReference>
<keyword evidence="4" id="KW-1185">Reference proteome</keyword>
<reference evidence="3 4" key="1">
    <citation type="submission" date="2018-06" db="EMBL/GenBank/DDBJ databases">
        <title>A transcriptomic atlas of mushroom development highlights an independent origin of complex multicellularity.</title>
        <authorList>
            <consortium name="DOE Joint Genome Institute"/>
            <person name="Krizsan K."/>
            <person name="Almasi E."/>
            <person name="Merenyi Z."/>
            <person name="Sahu N."/>
            <person name="Viragh M."/>
            <person name="Koszo T."/>
            <person name="Mondo S."/>
            <person name="Kiss B."/>
            <person name="Balint B."/>
            <person name="Kues U."/>
            <person name="Barry K."/>
            <person name="Hegedus J.C."/>
            <person name="Henrissat B."/>
            <person name="Johnson J."/>
            <person name="Lipzen A."/>
            <person name="Ohm R."/>
            <person name="Nagy I."/>
            <person name="Pangilinan J."/>
            <person name="Yan J."/>
            <person name="Xiong Y."/>
            <person name="Grigoriev I.V."/>
            <person name="Hibbett D.S."/>
            <person name="Nagy L.G."/>
        </authorList>
    </citation>
    <scope>NUCLEOTIDE SEQUENCE [LARGE SCALE GENOMIC DNA]</scope>
    <source>
        <strain evidence="3 4">SZMC22713</strain>
    </source>
</reference>
<feature type="domain" description="Zn(2)-C6 fungal-type" evidence="2">
    <location>
        <begin position="47"/>
        <end position="80"/>
    </location>
</feature>
<dbReference type="VEuPathDB" id="FungiDB:BD410DRAFT_787614"/>
<dbReference type="GO" id="GO:0008270">
    <property type="term" value="F:zinc ion binding"/>
    <property type="evidence" value="ECO:0007669"/>
    <property type="project" value="InterPro"/>
</dbReference>
<proteinExistence type="predicted"/>
<dbReference type="GO" id="GO:0000981">
    <property type="term" value="F:DNA-binding transcription factor activity, RNA polymerase II-specific"/>
    <property type="evidence" value="ECO:0007669"/>
    <property type="project" value="InterPro"/>
</dbReference>
<organism evidence="3 4">
    <name type="scientific">Rickenella mellea</name>
    <dbReference type="NCBI Taxonomy" id="50990"/>
    <lineage>
        <taxon>Eukaryota</taxon>
        <taxon>Fungi</taxon>
        <taxon>Dikarya</taxon>
        <taxon>Basidiomycota</taxon>
        <taxon>Agaricomycotina</taxon>
        <taxon>Agaricomycetes</taxon>
        <taxon>Hymenochaetales</taxon>
        <taxon>Rickenellaceae</taxon>
        <taxon>Rickenella</taxon>
    </lineage>
</organism>
<evidence type="ECO:0000313" key="4">
    <source>
        <dbReference type="Proteomes" id="UP000294933"/>
    </source>
</evidence>
<feature type="region of interest" description="Disordered" evidence="1">
    <location>
        <begin position="79"/>
        <end position="109"/>
    </location>
</feature>
<evidence type="ECO:0000256" key="1">
    <source>
        <dbReference type="SAM" id="MobiDB-lite"/>
    </source>
</evidence>
<evidence type="ECO:0000313" key="3">
    <source>
        <dbReference type="EMBL" id="TDL23279.1"/>
    </source>
</evidence>
<name>A0A4Y7Q8T1_9AGAM</name>
<dbReference type="Proteomes" id="UP000294933">
    <property type="component" value="Unassembled WGS sequence"/>
</dbReference>
<dbReference type="InterPro" id="IPR001138">
    <property type="entry name" value="Zn2Cys6_DnaBD"/>
</dbReference>
<gene>
    <name evidence="3" type="ORF">BD410DRAFT_787614</name>
</gene>
<accession>A0A4Y7Q8T1</accession>
<evidence type="ECO:0000259" key="2">
    <source>
        <dbReference type="PROSITE" id="PS50048"/>
    </source>
</evidence>